<organism evidence="2 3">
    <name type="scientific">Dipteronia sinensis</name>
    <dbReference type="NCBI Taxonomy" id="43782"/>
    <lineage>
        <taxon>Eukaryota</taxon>
        <taxon>Viridiplantae</taxon>
        <taxon>Streptophyta</taxon>
        <taxon>Embryophyta</taxon>
        <taxon>Tracheophyta</taxon>
        <taxon>Spermatophyta</taxon>
        <taxon>Magnoliopsida</taxon>
        <taxon>eudicotyledons</taxon>
        <taxon>Gunneridae</taxon>
        <taxon>Pentapetalae</taxon>
        <taxon>rosids</taxon>
        <taxon>malvids</taxon>
        <taxon>Sapindales</taxon>
        <taxon>Sapindaceae</taxon>
        <taxon>Hippocastanoideae</taxon>
        <taxon>Acereae</taxon>
        <taxon>Dipteronia</taxon>
    </lineage>
</organism>
<feature type="domain" description="Reverse transcriptase" evidence="1">
    <location>
        <begin position="5"/>
        <end position="132"/>
    </location>
</feature>
<proteinExistence type="predicted"/>
<dbReference type="EMBL" id="JANJYJ010000003">
    <property type="protein sequence ID" value="KAK3222269.1"/>
    <property type="molecule type" value="Genomic_DNA"/>
</dbReference>
<dbReference type="PANTHER" id="PTHR33116">
    <property type="entry name" value="REVERSE TRANSCRIPTASE ZINC-BINDING DOMAIN-CONTAINING PROTEIN-RELATED-RELATED"/>
    <property type="match status" value="1"/>
</dbReference>
<protein>
    <recommendedName>
        <fullName evidence="1">Reverse transcriptase domain-containing protein</fullName>
    </recommendedName>
</protein>
<accession>A0AAE0ARL3</accession>
<name>A0AAE0ARL3_9ROSI</name>
<dbReference type="Pfam" id="PF00078">
    <property type="entry name" value="RVT_1"/>
    <property type="match status" value="1"/>
</dbReference>
<dbReference type="AlphaFoldDB" id="A0AAE0ARL3"/>
<dbReference type="PANTHER" id="PTHR33116:SF86">
    <property type="entry name" value="REVERSE TRANSCRIPTASE DOMAIN-CONTAINING PROTEIN"/>
    <property type="match status" value="1"/>
</dbReference>
<sequence length="186" mass="20949">MMSKLGFPPKWVDRIMNCVTSVTFSFLINGEICRFLRPSRGLRQGNPLSLYLFLLCAEGLSSLIHRAVQGKDIAGFTCSRGGSKITHLFFANDSMLFSRASKRGCLAFKKILDCYAIASGQVVNFQKSAICVSRKVPRHYALVLAGILGVTLVKCHERYLGLPRFTERNKRQIFADIKARVWNRVK</sequence>
<reference evidence="2" key="1">
    <citation type="journal article" date="2023" name="Plant J.">
        <title>Genome sequences and population genomics provide insights into the demographic history, inbreeding, and mutation load of two 'living fossil' tree species of Dipteronia.</title>
        <authorList>
            <person name="Feng Y."/>
            <person name="Comes H.P."/>
            <person name="Chen J."/>
            <person name="Zhu S."/>
            <person name="Lu R."/>
            <person name="Zhang X."/>
            <person name="Li P."/>
            <person name="Qiu J."/>
            <person name="Olsen K.M."/>
            <person name="Qiu Y."/>
        </authorList>
    </citation>
    <scope>NUCLEOTIDE SEQUENCE</scope>
    <source>
        <strain evidence="2">NBL</strain>
    </source>
</reference>
<evidence type="ECO:0000259" key="1">
    <source>
        <dbReference type="Pfam" id="PF00078"/>
    </source>
</evidence>
<evidence type="ECO:0000313" key="2">
    <source>
        <dbReference type="EMBL" id="KAK3222269.1"/>
    </source>
</evidence>
<keyword evidence="3" id="KW-1185">Reference proteome</keyword>
<dbReference type="Proteomes" id="UP001281410">
    <property type="component" value="Unassembled WGS sequence"/>
</dbReference>
<gene>
    <name evidence="2" type="ORF">Dsin_009294</name>
</gene>
<evidence type="ECO:0000313" key="3">
    <source>
        <dbReference type="Proteomes" id="UP001281410"/>
    </source>
</evidence>
<dbReference type="InterPro" id="IPR000477">
    <property type="entry name" value="RT_dom"/>
</dbReference>
<comment type="caution">
    <text evidence="2">The sequence shown here is derived from an EMBL/GenBank/DDBJ whole genome shotgun (WGS) entry which is preliminary data.</text>
</comment>